<evidence type="ECO:0000313" key="3">
    <source>
        <dbReference type="Proteomes" id="UP000655016"/>
    </source>
</evidence>
<comment type="caution">
    <text evidence="2">The sequence shown here is derived from an EMBL/GenBank/DDBJ whole genome shotgun (WGS) entry which is preliminary data.</text>
</comment>
<keyword evidence="3" id="KW-1185">Reference proteome</keyword>
<protein>
    <recommendedName>
        <fullName evidence="4">Starch-binding associating with outer membrane</fullName>
    </recommendedName>
</protein>
<dbReference type="RefSeq" id="WP_163393992.1">
    <property type="nucleotide sequence ID" value="NZ_BMKP01000003.1"/>
</dbReference>
<dbReference type="Gene3D" id="1.25.40.390">
    <property type="match status" value="1"/>
</dbReference>
<feature type="chain" id="PRO_5045283330" description="Starch-binding associating with outer membrane" evidence="1">
    <location>
        <begin position="22"/>
        <end position="470"/>
    </location>
</feature>
<dbReference type="Proteomes" id="UP000655016">
    <property type="component" value="Unassembled WGS sequence"/>
</dbReference>
<accession>A0ABQ1U2B1</accession>
<dbReference type="PROSITE" id="PS51257">
    <property type="entry name" value="PROKAR_LIPOPROTEIN"/>
    <property type="match status" value="1"/>
</dbReference>
<reference evidence="3" key="1">
    <citation type="journal article" date="2019" name="Int. J. Syst. Evol. Microbiol.">
        <title>The Global Catalogue of Microorganisms (GCM) 10K type strain sequencing project: providing services to taxonomists for standard genome sequencing and annotation.</title>
        <authorList>
            <consortium name="The Broad Institute Genomics Platform"/>
            <consortium name="The Broad Institute Genome Sequencing Center for Infectious Disease"/>
            <person name="Wu L."/>
            <person name="Ma J."/>
        </authorList>
    </citation>
    <scope>NUCLEOTIDE SEQUENCE [LARGE SCALE GENOMIC DNA]</scope>
    <source>
        <strain evidence="3">CGMCC 1.16060</strain>
    </source>
</reference>
<dbReference type="InterPro" id="IPR041662">
    <property type="entry name" value="SusD-like_2"/>
</dbReference>
<organism evidence="2 3">
    <name type="scientific">Flavobacterium limi</name>
    <dbReference type="NCBI Taxonomy" id="2045105"/>
    <lineage>
        <taxon>Bacteria</taxon>
        <taxon>Pseudomonadati</taxon>
        <taxon>Bacteroidota</taxon>
        <taxon>Flavobacteriia</taxon>
        <taxon>Flavobacteriales</taxon>
        <taxon>Flavobacteriaceae</taxon>
        <taxon>Flavobacterium</taxon>
    </lineage>
</organism>
<proteinExistence type="predicted"/>
<name>A0ABQ1U2B1_9FLAO</name>
<feature type="signal peptide" evidence="1">
    <location>
        <begin position="1"/>
        <end position="21"/>
    </location>
</feature>
<evidence type="ECO:0000313" key="2">
    <source>
        <dbReference type="EMBL" id="GGF07626.1"/>
    </source>
</evidence>
<dbReference type="EMBL" id="BMKP01000003">
    <property type="protein sequence ID" value="GGF07626.1"/>
    <property type="molecule type" value="Genomic_DNA"/>
</dbReference>
<gene>
    <name evidence="2" type="ORF">GCM10011518_16080</name>
</gene>
<keyword evidence="1" id="KW-0732">Signal</keyword>
<dbReference type="InterPro" id="IPR011990">
    <property type="entry name" value="TPR-like_helical_dom_sf"/>
</dbReference>
<dbReference type="SUPFAM" id="SSF48452">
    <property type="entry name" value="TPR-like"/>
    <property type="match status" value="1"/>
</dbReference>
<sequence length="470" mass="51969">MKKYIKSIILSAVSISLLTGCQTELDTFNENPNDPTTTTPSLLLAAMELSTFSTHTSGLIRVSSIFDQHLAGTNIGQLEDPQRYVLSEQDVNNEWNTIYGTSLISGHILNRDFAVNYPYYNGIGQVLTAINLGYATDAWGDIPYDEAFRAAEGIRAPKYNTQQEIYQRLQTILDEAIVNLKKPASSNLSVPGSDDYIFNGNTAKWIKIAYVLKARFALRLTEVDSNAAQKALDFITASGISSNADDANTFFTTNSNELNQWYAYNVERRDYMKMGKYFVDYLVTNNDPRLPFMVQEKSGTYKGNAPEDYSTTSSSYIGGYFNPGLPITQKGFANPDWSVGIVTYAEAKFIEAEAKARLGQTAGAQTALQEAVTASVTRITGVAPSATFLANATATFDIANIIQQKYIALFLTMEPYNDYRRTGFPALVPNQNSTTKTIPVRFPTPSDERTSNPNATVVSNITSKIWWDAN</sequence>
<evidence type="ECO:0000256" key="1">
    <source>
        <dbReference type="SAM" id="SignalP"/>
    </source>
</evidence>
<dbReference type="Pfam" id="PF12771">
    <property type="entry name" value="SusD-like_2"/>
    <property type="match status" value="1"/>
</dbReference>
<evidence type="ECO:0008006" key="4">
    <source>
        <dbReference type="Google" id="ProtNLM"/>
    </source>
</evidence>